<dbReference type="PANTHER" id="PTHR42734">
    <property type="entry name" value="METAL TRANSPORT SYSTEM ATP-BINDING PROTEIN TM_0124-RELATED"/>
    <property type="match status" value="1"/>
</dbReference>
<dbReference type="InterPro" id="IPR027417">
    <property type="entry name" value="P-loop_NTPase"/>
</dbReference>
<dbReference type="SMART" id="SM00382">
    <property type="entry name" value="AAA"/>
    <property type="match status" value="1"/>
</dbReference>
<keyword evidence="7" id="KW-1185">Reference proteome</keyword>
<evidence type="ECO:0000256" key="1">
    <source>
        <dbReference type="ARBA" id="ARBA00005417"/>
    </source>
</evidence>
<dbReference type="Pfam" id="PF00005">
    <property type="entry name" value="ABC_tran"/>
    <property type="match status" value="1"/>
</dbReference>
<dbReference type="RefSeq" id="WP_091234121.1">
    <property type="nucleotide sequence ID" value="NZ_FNBG01000025.1"/>
</dbReference>
<dbReference type="PROSITE" id="PS50893">
    <property type="entry name" value="ABC_TRANSPORTER_2"/>
    <property type="match status" value="1"/>
</dbReference>
<accession>A0A1G7RBX5</accession>
<dbReference type="Gene3D" id="3.40.50.300">
    <property type="entry name" value="P-loop containing nucleotide triphosphate hydrolases"/>
    <property type="match status" value="1"/>
</dbReference>
<dbReference type="Proteomes" id="UP000198972">
    <property type="component" value="Unassembled WGS sequence"/>
</dbReference>
<dbReference type="GO" id="GO:0005524">
    <property type="term" value="F:ATP binding"/>
    <property type="evidence" value="ECO:0007669"/>
    <property type="project" value="UniProtKB-KW"/>
</dbReference>
<proteinExistence type="inferred from homology"/>
<evidence type="ECO:0000313" key="6">
    <source>
        <dbReference type="EMBL" id="SDG08267.1"/>
    </source>
</evidence>
<dbReference type="CDD" id="cd03235">
    <property type="entry name" value="ABC_Metallic_Cations"/>
    <property type="match status" value="1"/>
</dbReference>
<evidence type="ECO:0000256" key="4">
    <source>
        <dbReference type="ARBA" id="ARBA00022840"/>
    </source>
</evidence>
<evidence type="ECO:0000313" key="7">
    <source>
        <dbReference type="Proteomes" id="UP000198972"/>
    </source>
</evidence>
<dbReference type="SUPFAM" id="SSF52540">
    <property type="entry name" value="P-loop containing nucleoside triphosphate hydrolases"/>
    <property type="match status" value="1"/>
</dbReference>
<organism evidence="6 7">
    <name type="scientific">Fontibacillus panacisegetis</name>
    <dbReference type="NCBI Taxonomy" id="670482"/>
    <lineage>
        <taxon>Bacteria</taxon>
        <taxon>Bacillati</taxon>
        <taxon>Bacillota</taxon>
        <taxon>Bacilli</taxon>
        <taxon>Bacillales</taxon>
        <taxon>Paenibacillaceae</taxon>
        <taxon>Fontibacillus</taxon>
    </lineage>
</organism>
<dbReference type="InterPro" id="IPR050153">
    <property type="entry name" value="Metal_Ion_Import_ABC"/>
</dbReference>
<evidence type="ECO:0000256" key="3">
    <source>
        <dbReference type="ARBA" id="ARBA00022741"/>
    </source>
</evidence>
<dbReference type="InterPro" id="IPR003593">
    <property type="entry name" value="AAA+_ATPase"/>
</dbReference>
<dbReference type="PROSITE" id="PS00211">
    <property type="entry name" value="ABC_TRANSPORTER_1"/>
    <property type="match status" value="1"/>
</dbReference>
<dbReference type="STRING" id="670482.SAMN04488542_12568"/>
<sequence>MNSENASTSTGAYCHDNIIELDHVSFSYKDQKVITDFSFVIKERDFVGVIGSNGAGKTTLMKMMVGLLQPVQGEIRLFGEPIRRFQDWERIGYVPQKNSFNPLFPATVREVVLSGLYSNKKIFKRVGRSDQQKCDEALEVMRITNIADKRIGQLSGGQQQRVFLARALINQPDLLILDEPTVGIDAQTQADFFELIKHMHAHHHMTFLMVSHDIEMIEGYLGTEPRDQCGAINFYVRHSHDQDCSKPGLQHSIKK</sequence>
<reference evidence="6 7" key="1">
    <citation type="submission" date="2016-10" db="EMBL/GenBank/DDBJ databases">
        <authorList>
            <person name="de Groot N.N."/>
        </authorList>
    </citation>
    <scope>NUCLEOTIDE SEQUENCE [LARGE SCALE GENOMIC DNA]</scope>
    <source>
        <strain evidence="6 7">DSM 28129</strain>
    </source>
</reference>
<keyword evidence="3" id="KW-0547">Nucleotide-binding</keyword>
<dbReference type="FunFam" id="3.40.50.300:FF:000134">
    <property type="entry name" value="Iron-enterobactin ABC transporter ATP-binding protein"/>
    <property type="match status" value="1"/>
</dbReference>
<dbReference type="InterPro" id="IPR003439">
    <property type="entry name" value="ABC_transporter-like_ATP-bd"/>
</dbReference>
<keyword evidence="2" id="KW-0813">Transport</keyword>
<gene>
    <name evidence="6" type="ORF">SAMN04488542_12568</name>
</gene>
<comment type="similarity">
    <text evidence="1">Belongs to the ABC transporter superfamily.</text>
</comment>
<dbReference type="OrthoDB" id="9806726at2"/>
<dbReference type="AlphaFoldDB" id="A0A1G7RBX5"/>
<dbReference type="EMBL" id="FNBG01000025">
    <property type="protein sequence ID" value="SDG08267.1"/>
    <property type="molecule type" value="Genomic_DNA"/>
</dbReference>
<feature type="domain" description="ABC transporter" evidence="5">
    <location>
        <begin position="19"/>
        <end position="254"/>
    </location>
</feature>
<name>A0A1G7RBX5_9BACL</name>
<dbReference type="InterPro" id="IPR017871">
    <property type="entry name" value="ABC_transporter-like_CS"/>
</dbReference>
<keyword evidence="4 6" id="KW-0067">ATP-binding</keyword>
<protein>
    <submittedName>
        <fullName evidence="6">Zinc transport system ATP-binding protein</fullName>
    </submittedName>
</protein>
<evidence type="ECO:0000256" key="2">
    <source>
        <dbReference type="ARBA" id="ARBA00022448"/>
    </source>
</evidence>
<dbReference type="PANTHER" id="PTHR42734:SF17">
    <property type="entry name" value="METAL TRANSPORT SYSTEM ATP-BINDING PROTEIN TM_0124-RELATED"/>
    <property type="match status" value="1"/>
</dbReference>
<dbReference type="GO" id="GO:0016887">
    <property type="term" value="F:ATP hydrolysis activity"/>
    <property type="evidence" value="ECO:0007669"/>
    <property type="project" value="InterPro"/>
</dbReference>
<evidence type="ECO:0000259" key="5">
    <source>
        <dbReference type="PROSITE" id="PS50893"/>
    </source>
</evidence>